<name>A0A0B7IHA8_9FLAO</name>
<accession>A0A0B7IHA8</accession>
<dbReference type="Proteomes" id="UP000039370">
    <property type="component" value="Unassembled WGS sequence"/>
</dbReference>
<feature type="domain" description="Transposase IS204/IS1001/IS1096/IS1165 DDE" evidence="1">
    <location>
        <begin position="11"/>
        <end position="79"/>
    </location>
</feature>
<dbReference type="InterPro" id="IPR002560">
    <property type="entry name" value="Transposase_DDE"/>
</dbReference>
<sequence>MFSLKDCIAINYELWKNNAISQSITAVNEVIKTFDNHLQGIINAIVTQTSSAKHENMNGKIQSVISKARGFLNFERFRINTLFYFGNLKF</sequence>
<reference evidence="3" key="1">
    <citation type="submission" date="2015-01" db="EMBL/GenBank/DDBJ databases">
        <authorList>
            <person name="MANFREDI Pablo"/>
        </authorList>
    </citation>
    <scope>NUCLEOTIDE SEQUENCE [LARGE SCALE GENOMIC DNA]</scope>
    <source>
        <strain evidence="3">Cc11</strain>
    </source>
</reference>
<evidence type="ECO:0000313" key="3">
    <source>
        <dbReference type="Proteomes" id="UP000039370"/>
    </source>
</evidence>
<protein>
    <recommendedName>
        <fullName evidence="1">Transposase IS204/IS1001/IS1096/IS1165 DDE domain-containing protein</fullName>
    </recommendedName>
</protein>
<dbReference type="AlphaFoldDB" id="A0A0B7IHA8"/>
<organism evidence="2 3">
    <name type="scientific">Capnocytophaga canimorsus</name>
    <dbReference type="NCBI Taxonomy" id="28188"/>
    <lineage>
        <taxon>Bacteria</taxon>
        <taxon>Pseudomonadati</taxon>
        <taxon>Bacteroidota</taxon>
        <taxon>Flavobacteriia</taxon>
        <taxon>Flavobacteriales</taxon>
        <taxon>Flavobacteriaceae</taxon>
        <taxon>Capnocytophaga</taxon>
    </lineage>
</organism>
<proteinExistence type="predicted"/>
<dbReference type="EMBL" id="CDOK01000104">
    <property type="protein sequence ID" value="CEN49353.1"/>
    <property type="molecule type" value="Genomic_DNA"/>
</dbReference>
<evidence type="ECO:0000313" key="2">
    <source>
        <dbReference type="EMBL" id="CEN49353.1"/>
    </source>
</evidence>
<gene>
    <name evidence="2" type="ORF">CCAN11_1920017</name>
</gene>
<evidence type="ECO:0000259" key="1">
    <source>
        <dbReference type="Pfam" id="PF01610"/>
    </source>
</evidence>
<dbReference type="Pfam" id="PF01610">
    <property type="entry name" value="DDE_Tnp_ISL3"/>
    <property type="match status" value="1"/>
</dbReference>